<name>A0A0G0Q671_9BACT</name>
<evidence type="ECO:0000313" key="2">
    <source>
        <dbReference type="EMBL" id="KKQ97151.1"/>
    </source>
</evidence>
<protein>
    <submittedName>
        <fullName evidence="2">Glycosyl transferase family 2</fullName>
    </submittedName>
</protein>
<dbReference type="AlphaFoldDB" id="A0A0G0Q671"/>
<dbReference type="InterPro" id="IPR029044">
    <property type="entry name" value="Nucleotide-diphossugar_trans"/>
</dbReference>
<keyword evidence="2" id="KW-0808">Transferase</keyword>
<organism evidence="2 3">
    <name type="scientific">Candidatus Woesebacteria bacterium GW2011_GWA1_39_12</name>
    <dbReference type="NCBI Taxonomy" id="1618549"/>
    <lineage>
        <taxon>Bacteria</taxon>
        <taxon>Candidatus Woeseibacteriota</taxon>
    </lineage>
</organism>
<dbReference type="InterPro" id="IPR001173">
    <property type="entry name" value="Glyco_trans_2-like"/>
</dbReference>
<comment type="caution">
    <text evidence="2">The sequence shown here is derived from an EMBL/GenBank/DDBJ whole genome shotgun (WGS) entry which is preliminary data.</text>
</comment>
<dbReference type="Gene3D" id="3.90.550.10">
    <property type="entry name" value="Spore Coat Polysaccharide Biosynthesis Protein SpsA, Chain A"/>
    <property type="match status" value="1"/>
</dbReference>
<dbReference type="PANTHER" id="PTHR48090:SF7">
    <property type="entry name" value="RFBJ PROTEIN"/>
    <property type="match status" value="1"/>
</dbReference>
<dbReference type="InterPro" id="IPR050256">
    <property type="entry name" value="Glycosyltransferase_2"/>
</dbReference>
<accession>A0A0G0Q671</accession>
<dbReference type="Pfam" id="PF00535">
    <property type="entry name" value="Glycos_transf_2"/>
    <property type="match status" value="1"/>
</dbReference>
<proteinExistence type="predicted"/>
<gene>
    <name evidence="2" type="ORF">UT23_C0017G0012</name>
</gene>
<reference evidence="2 3" key="1">
    <citation type="journal article" date="2015" name="Nature">
        <title>rRNA introns, odd ribosomes, and small enigmatic genomes across a large radiation of phyla.</title>
        <authorList>
            <person name="Brown C.T."/>
            <person name="Hug L.A."/>
            <person name="Thomas B.C."/>
            <person name="Sharon I."/>
            <person name="Castelle C.J."/>
            <person name="Singh A."/>
            <person name="Wilkins M.J."/>
            <person name="Williams K.H."/>
            <person name="Banfield J.F."/>
        </authorList>
    </citation>
    <scope>NUCLEOTIDE SEQUENCE [LARGE SCALE GENOMIC DNA]</scope>
</reference>
<evidence type="ECO:0000259" key="1">
    <source>
        <dbReference type="Pfam" id="PF00535"/>
    </source>
</evidence>
<evidence type="ECO:0000313" key="3">
    <source>
        <dbReference type="Proteomes" id="UP000034325"/>
    </source>
</evidence>
<sequence>MKIFIVIPAFNEEKRIGKVLSDVKDQKFPFIVIDDGSKDKTSQIAKRYTPYVLRHSINLGKGAALKTGCLAAFKLGAEAVILMDSDGQHKASDLPKFVKALKICDVVFGVRNFGKIPLVRLLGNKLITTIVSILYGINAQDILCGFKAFTRRSFEKIRWYSSGYSVETEIVALTGKHHLKNCEVPVATLYYDKFKGLSIEQGFGIIFEIIQFKLR</sequence>
<dbReference type="GO" id="GO:0016740">
    <property type="term" value="F:transferase activity"/>
    <property type="evidence" value="ECO:0007669"/>
    <property type="project" value="UniProtKB-KW"/>
</dbReference>
<dbReference type="CDD" id="cd04179">
    <property type="entry name" value="DPM_DPG-synthase_like"/>
    <property type="match status" value="1"/>
</dbReference>
<dbReference type="PANTHER" id="PTHR48090">
    <property type="entry name" value="UNDECAPRENYL-PHOSPHATE 4-DEOXY-4-FORMAMIDO-L-ARABINOSE TRANSFERASE-RELATED"/>
    <property type="match status" value="1"/>
</dbReference>
<dbReference type="EMBL" id="LBWA01000017">
    <property type="protein sequence ID" value="KKQ97151.1"/>
    <property type="molecule type" value="Genomic_DNA"/>
</dbReference>
<dbReference type="SUPFAM" id="SSF53448">
    <property type="entry name" value="Nucleotide-diphospho-sugar transferases"/>
    <property type="match status" value="1"/>
</dbReference>
<feature type="domain" description="Glycosyltransferase 2-like" evidence="1">
    <location>
        <begin position="5"/>
        <end position="157"/>
    </location>
</feature>
<dbReference type="Proteomes" id="UP000034325">
    <property type="component" value="Unassembled WGS sequence"/>
</dbReference>